<feature type="non-terminal residue" evidence="2">
    <location>
        <position position="217"/>
    </location>
</feature>
<dbReference type="AlphaFoldDB" id="A0A6J4MVA8"/>
<name>A0A6J4MVA8_9BACT</name>
<feature type="region of interest" description="Disordered" evidence="1">
    <location>
        <begin position="53"/>
        <end position="217"/>
    </location>
</feature>
<feature type="compositionally biased region" description="Basic and acidic residues" evidence="1">
    <location>
        <begin position="11"/>
        <end position="22"/>
    </location>
</feature>
<feature type="compositionally biased region" description="Basic residues" evidence="1">
    <location>
        <begin position="109"/>
        <end position="124"/>
    </location>
</feature>
<dbReference type="EMBL" id="CADCTW010000229">
    <property type="protein sequence ID" value="CAA9367617.1"/>
    <property type="molecule type" value="Genomic_DNA"/>
</dbReference>
<feature type="region of interest" description="Disordered" evidence="1">
    <location>
        <begin position="1"/>
        <end position="40"/>
    </location>
</feature>
<gene>
    <name evidence="2" type="ORF">AVDCRST_MAG68-5016</name>
</gene>
<feature type="compositionally biased region" description="Basic residues" evidence="1">
    <location>
        <begin position="145"/>
        <end position="154"/>
    </location>
</feature>
<sequence>ESTPGPVRRSHGAEPRSGEPRGHQRPARAGGGAPRGAAHLGALPLLRAPLRRARAAVRAQRQRLARHPVRPPHLHRGGAGEVAGGGPVVARDAAVDAGGAPGDAARGAGARHPRVARPLRHPAGGRRGAAGDARDALPPGALPAARRRLRRAGRPRPGPPAPRHGRHPGLRRRRRAGGDRAGRPRPHRLGAGPRPFPRRVDRRRPRDARGGTGGTAM</sequence>
<evidence type="ECO:0000313" key="2">
    <source>
        <dbReference type="EMBL" id="CAA9367617.1"/>
    </source>
</evidence>
<feature type="compositionally biased region" description="Basic residues" evidence="1">
    <location>
        <begin position="196"/>
        <end position="206"/>
    </location>
</feature>
<protein>
    <submittedName>
        <fullName evidence="2">Uncharacterized protein</fullName>
    </submittedName>
</protein>
<organism evidence="2">
    <name type="scientific">uncultured Gemmatimonadota bacterium</name>
    <dbReference type="NCBI Taxonomy" id="203437"/>
    <lineage>
        <taxon>Bacteria</taxon>
        <taxon>Pseudomonadati</taxon>
        <taxon>Gemmatimonadota</taxon>
        <taxon>environmental samples</taxon>
    </lineage>
</organism>
<feature type="non-terminal residue" evidence="2">
    <location>
        <position position="1"/>
    </location>
</feature>
<feature type="compositionally biased region" description="Basic residues" evidence="1">
    <location>
        <begin position="53"/>
        <end position="76"/>
    </location>
</feature>
<accession>A0A6J4MVA8</accession>
<feature type="compositionally biased region" description="Gly residues" evidence="1">
    <location>
        <begin position="77"/>
        <end position="87"/>
    </location>
</feature>
<feature type="compositionally biased region" description="Low complexity" evidence="1">
    <location>
        <begin position="88"/>
        <end position="108"/>
    </location>
</feature>
<feature type="compositionally biased region" description="Basic residues" evidence="1">
    <location>
        <begin position="163"/>
        <end position="175"/>
    </location>
</feature>
<reference evidence="2" key="1">
    <citation type="submission" date="2020-02" db="EMBL/GenBank/DDBJ databases">
        <authorList>
            <person name="Meier V. D."/>
        </authorList>
    </citation>
    <scope>NUCLEOTIDE SEQUENCE</scope>
    <source>
        <strain evidence="2">AVDCRST_MAG68</strain>
    </source>
</reference>
<proteinExistence type="predicted"/>
<evidence type="ECO:0000256" key="1">
    <source>
        <dbReference type="SAM" id="MobiDB-lite"/>
    </source>
</evidence>